<reference evidence="2 3" key="1">
    <citation type="journal article" date="2015" name="Nat. Commun.">
        <title>Lucilia cuprina genome unlocks parasitic fly biology to underpin future interventions.</title>
        <authorList>
            <person name="Anstead C.A."/>
            <person name="Korhonen P.K."/>
            <person name="Young N.D."/>
            <person name="Hall R.S."/>
            <person name="Jex A.R."/>
            <person name="Murali S.C."/>
            <person name="Hughes D.S."/>
            <person name="Lee S.F."/>
            <person name="Perry T."/>
            <person name="Stroehlein A.J."/>
            <person name="Ansell B.R."/>
            <person name="Breugelmans B."/>
            <person name="Hofmann A."/>
            <person name="Qu J."/>
            <person name="Dugan S."/>
            <person name="Lee S.L."/>
            <person name="Chao H."/>
            <person name="Dinh H."/>
            <person name="Han Y."/>
            <person name="Doddapaneni H.V."/>
            <person name="Worley K.C."/>
            <person name="Muzny D.M."/>
            <person name="Ioannidis P."/>
            <person name="Waterhouse R.M."/>
            <person name="Zdobnov E.M."/>
            <person name="James P.J."/>
            <person name="Bagnall N.H."/>
            <person name="Kotze A.C."/>
            <person name="Gibbs R.A."/>
            <person name="Richards S."/>
            <person name="Batterham P."/>
            <person name="Gasser R.B."/>
        </authorList>
    </citation>
    <scope>NUCLEOTIDE SEQUENCE [LARGE SCALE GENOMIC DNA]</scope>
    <source>
        <strain evidence="2 3">LS</strain>
        <tissue evidence="2">Full body</tissue>
    </source>
</reference>
<feature type="compositionally biased region" description="Low complexity" evidence="1">
    <location>
        <begin position="72"/>
        <end position="93"/>
    </location>
</feature>
<comment type="caution">
    <text evidence="2">The sequence shown here is derived from an EMBL/GenBank/DDBJ whole genome shotgun (WGS) entry which is preliminary data.</text>
</comment>
<sequence length="150" mass="16280">MSVFQPRSVLPNDFEDLSLTDLTEFKSQQPKRKSDTNDFRLSNASFYHENSSFFDDDVNTSIPSLSTPTLISDSSSVRSNSNSSSPKTPSSGSQRKSSPLSSMSVPDLGANHHALPANNGGNTNNNLARKKSINVYDTTSMASLTIKSNE</sequence>
<dbReference type="AlphaFoldDB" id="A0A0L0BN45"/>
<feature type="non-terminal residue" evidence="2">
    <location>
        <position position="150"/>
    </location>
</feature>
<feature type="region of interest" description="Disordered" evidence="1">
    <location>
        <begin position="64"/>
        <end position="150"/>
    </location>
</feature>
<protein>
    <submittedName>
        <fullName evidence="2">Uncharacterized protein</fullName>
    </submittedName>
</protein>
<gene>
    <name evidence="2" type="ORF">FF38_11184</name>
</gene>
<feature type="compositionally biased region" description="Polar residues" evidence="1">
    <location>
        <begin position="94"/>
        <end position="104"/>
    </location>
</feature>
<feature type="compositionally biased region" description="Polar residues" evidence="1">
    <location>
        <begin position="135"/>
        <end position="150"/>
    </location>
</feature>
<evidence type="ECO:0000313" key="2">
    <source>
        <dbReference type="EMBL" id="KNC21530.1"/>
    </source>
</evidence>
<evidence type="ECO:0000256" key="1">
    <source>
        <dbReference type="SAM" id="MobiDB-lite"/>
    </source>
</evidence>
<accession>A0A0L0BN45</accession>
<evidence type="ECO:0000313" key="3">
    <source>
        <dbReference type="Proteomes" id="UP000037069"/>
    </source>
</evidence>
<name>A0A0L0BN45_LUCCU</name>
<dbReference type="EMBL" id="JRES01001606">
    <property type="protein sequence ID" value="KNC21530.1"/>
    <property type="molecule type" value="Genomic_DNA"/>
</dbReference>
<organism evidence="2 3">
    <name type="scientific">Lucilia cuprina</name>
    <name type="common">Green bottle fly</name>
    <name type="synonym">Australian sheep blowfly</name>
    <dbReference type="NCBI Taxonomy" id="7375"/>
    <lineage>
        <taxon>Eukaryota</taxon>
        <taxon>Metazoa</taxon>
        <taxon>Ecdysozoa</taxon>
        <taxon>Arthropoda</taxon>
        <taxon>Hexapoda</taxon>
        <taxon>Insecta</taxon>
        <taxon>Pterygota</taxon>
        <taxon>Neoptera</taxon>
        <taxon>Endopterygota</taxon>
        <taxon>Diptera</taxon>
        <taxon>Brachycera</taxon>
        <taxon>Muscomorpha</taxon>
        <taxon>Oestroidea</taxon>
        <taxon>Calliphoridae</taxon>
        <taxon>Luciliinae</taxon>
        <taxon>Lucilia</taxon>
    </lineage>
</organism>
<keyword evidence="3" id="KW-1185">Reference proteome</keyword>
<dbReference type="Proteomes" id="UP000037069">
    <property type="component" value="Unassembled WGS sequence"/>
</dbReference>
<proteinExistence type="predicted"/>